<keyword evidence="3" id="KW-1185">Reference proteome</keyword>
<comment type="caution">
    <text evidence="2">The sequence shown here is derived from an EMBL/GenBank/DDBJ whole genome shotgun (WGS) entry which is preliminary data.</text>
</comment>
<evidence type="ECO:0000256" key="1">
    <source>
        <dbReference type="SAM" id="SignalP"/>
    </source>
</evidence>
<proteinExistence type="predicted"/>
<dbReference type="PANTHER" id="PTHR33361">
    <property type="entry name" value="GLR0591 PROTEIN"/>
    <property type="match status" value="1"/>
</dbReference>
<dbReference type="RefSeq" id="WP_289165550.1">
    <property type="nucleotide sequence ID" value="NZ_JASZZN010000017.1"/>
</dbReference>
<feature type="signal peptide" evidence="1">
    <location>
        <begin position="1"/>
        <end position="22"/>
    </location>
</feature>
<feature type="chain" id="PRO_5046354441" evidence="1">
    <location>
        <begin position="23"/>
        <end position="595"/>
    </location>
</feature>
<dbReference type="EMBL" id="JASZZN010000017">
    <property type="protein sequence ID" value="MDM4017946.1"/>
    <property type="molecule type" value="Genomic_DNA"/>
</dbReference>
<name>A0ABT7PN87_9BACT</name>
<organism evidence="2 3">
    <name type="scientific">Roseiconus lacunae</name>
    <dbReference type="NCBI Taxonomy" id="2605694"/>
    <lineage>
        <taxon>Bacteria</taxon>
        <taxon>Pseudomonadati</taxon>
        <taxon>Planctomycetota</taxon>
        <taxon>Planctomycetia</taxon>
        <taxon>Pirellulales</taxon>
        <taxon>Pirellulaceae</taxon>
        <taxon>Roseiconus</taxon>
    </lineage>
</organism>
<keyword evidence="1" id="KW-0732">Signal</keyword>
<protein>
    <submittedName>
        <fullName evidence="2">DUF885 domain-containing protein</fullName>
    </submittedName>
</protein>
<evidence type="ECO:0000313" key="3">
    <source>
        <dbReference type="Proteomes" id="UP001239462"/>
    </source>
</evidence>
<gene>
    <name evidence="2" type="ORF">QTN89_21040</name>
</gene>
<dbReference type="Pfam" id="PF05960">
    <property type="entry name" value="DUF885"/>
    <property type="match status" value="1"/>
</dbReference>
<dbReference type="PANTHER" id="PTHR33361:SF2">
    <property type="entry name" value="DUF885 DOMAIN-CONTAINING PROTEIN"/>
    <property type="match status" value="1"/>
</dbReference>
<accession>A0ABT7PN87</accession>
<reference evidence="2 3" key="1">
    <citation type="submission" date="2023-06" db="EMBL/GenBank/DDBJ databases">
        <title>Roseiconus lacunae JC819 isolated from Gulf of Mannar region, Tamil Nadu.</title>
        <authorList>
            <person name="Pk S."/>
            <person name="Ch S."/>
            <person name="Ch V.R."/>
        </authorList>
    </citation>
    <scope>NUCLEOTIDE SEQUENCE [LARGE SCALE GENOMIC DNA]</scope>
    <source>
        <strain evidence="2 3">JC819</strain>
    </source>
</reference>
<evidence type="ECO:0000313" key="2">
    <source>
        <dbReference type="EMBL" id="MDM4017946.1"/>
    </source>
</evidence>
<dbReference type="InterPro" id="IPR010281">
    <property type="entry name" value="DUF885"/>
</dbReference>
<dbReference type="Proteomes" id="UP001239462">
    <property type="component" value="Unassembled WGS sequence"/>
</dbReference>
<sequence length="595" mass="67780">MRFSLAILLWASVQLLSPPVGIAQTADSSVRPEHPMLHSLMDEVWEFELQESPMLATDVGDPRGQDQLASNTLDDFKRRDQRRAGFLTRLSKIDFGSLSPGDRIDAELLQRKLSVDRSDYQLGLHLMPINNREGFHIGLPELAQAMNPDSKVDFENYIARLHEFPRFIDEQITLMREGLKAGMVQPAIIMRDSADQAAAHVIDDPQQSLFLTNISEESIEKLPPEQWSPLRLQIIDAIKTSVIPSYAKFETFLRDEYVPGCSGNIAARALPRGQELYQSQVTKFTTLPMTPAQLHQKGIDENARIRQQMVAIKEQVKFEGDLPAFIEHLRTDEQFYPKTPEELMKEVAYILKKADGRLPTLFGKLPRTPYGLRKVPDYVAPQTTSAYYWPPAADGSRGGFYYINTYNLSARPLYQLEALSLHEAVPGHHLQLALQAELEGLHPIRKQSYFPAFIEGWALYCERLGGELGFYKDPYQEFGRLSMEAWRASRLVVDTGIHAMGWTREQAINYMLDNTALSKHNVVAEVDRYIGWPGQALAYKVGELFISDLRKRAEEKLGDKFDLRAFHDCVLKEGSVPLPVLERQVIAWIEQQRQR</sequence>